<dbReference type="Proteomes" id="UP000502823">
    <property type="component" value="Unassembled WGS sequence"/>
</dbReference>
<reference evidence="12" key="1">
    <citation type="submission" date="2020-01" db="EMBL/GenBank/DDBJ databases">
        <title>Draft genome sequence of the Termite Coptotermes fromosanus.</title>
        <authorList>
            <person name="Itakura S."/>
            <person name="Yosikawa Y."/>
            <person name="Umezawa K."/>
        </authorList>
    </citation>
    <scope>NUCLEOTIDE SEQUENCE [LARGE SCALE GENOMIC DNA]</scope>
</reference>
<dbReference type="PANTHER" id="PTHR16228:SF26">
    <property type="entry name" value="SOLUTE CARRIER FAMILY 41 MEMBER 1-LIKE PROTEIN"/>
    <property type="match status" value="1"/>
</dbReference>
<evidence type="ECO:0000256" key="1">
    <source>
        <dbReference type="ARBA" id="ARBA00004141"/>
    </source>
</evidence>
<feature type="transmembrane region" description="Helical" evidence="9">
    <location>
        <begin position="77"/>
        <end position="98"/>
    </location>
</feature>
<dbReference type="SUPFAM" id="SSF161093">
    <property type="entry name" value="MgtE membrane domain-like"/>
    <property type="match status" value="2"/>
</dbReference>
<feature type="domain" description="SLC41A/MgtE integral membrane" evidence="10">
    <location>
        <begin position="326"/>
        <end position="422"/>
    </location>
</feature>
<dbReference type="GO" id="GO:0008324">
    <property type="term" value="F:monoatomic cation transmembrane transporter activity"/>
    <property type="evidence" value="ECO:0007669"/>
    <property type="project" value="InterPro"/>
</dbReference>
<dbReference type="InterPro" id="IPR006667">
    <property type="entry name" value="SLC41_membr_dom"/>
</dbReference>
<dbReference type="InterPro" id="IPR045349">
    <property type="entry name" value="SLC41A1-3"/>
</dbReference>
<feature type="transmembrane region" description="Helical" evidence="9">
    <location>
        <begin position="294"/>
        <end position="312"/>
    </location>
</feature>
<keyword evidence="8 9" id="KW-0472">Membrane</keyword>
<dbReference type="FunFam" id="1.10.357.20:FF:000001">
    <property type="entry name" value="Solute carrier family 41 member 2"/>
    <property type="match status" value="1"/>
</dbReference>
<keyword evidence="7" id="KW-0406">Ion transport</keyword>
<feature type="domain" description="SLC41A/MgtE integral membrane" evidence="10">
    <location>
        <begin position="114"/>
        <end position="246"/>
    </location>
</feature>
<feature type="transmembrane region" description="Helical" evidence="9">
    <location>
        <begin position="190"/>
        <end position="216"/>
    </location>
</feature>
<dbReference type="FunCoup" id="A0A6L2PK39">
    <property type="interactions" value="114"/>
</dbReference>
<dbReference type="Gene3D" id="1.10.357.20">
    <property type="entry name" value="SLC41 divalent cation transporters, integral membrane domain"/>
    <property type="match status" value="2"/>
</dbReference>
<sequence>MDAFRSAVIQGAISTIPAASPIIVTSQGATRDEELGSVTPSTPGAGSLHSVTSIATVASIDRSVIKPEKWWSTTLQVAVPFFLAGIGTIGAGITLGIVQNWEVFKEVSSFFILVPPLLGLKGNLDTCLASRLSTQANLGKMNSCREIWKMTVGNIAVVQVQAIVAAILVSLFAVSMSAAVEGQFNLNDALLLSAASVTTATSSCFILDLVMIGVIVVSYRLHMNPDNIATPVAASIGDVVSISLLAQIASAFYNIHETAYWILILVIVAYLLFLPFWICIILHNEYTRPVLKSGWFPVLAALFISGFGGLVLDNVVDVYNYFVVFQPIINGIGGNLVSVQSSRISTMLHQSSLPGIIPPHTRLCATPWAALFRGLPHAATARILISMNLAGQIVFCFVADYIHSRESTVTVAFAFFYLAVTLLQWLDARNYLNGC</sequence>
<comment type="similarity">
    <text evidence="2">Belongs to the SLC41A transporter family.</text>
</comment>
<evidence type="ECO:0000256" key="3">
    <source>
        <dbReference type="ARBA" id="ARBA00022448"/>
    </source>
</evidence>
<gene>
    <name evidence="11" type="ORF">Cfor_02651</name>
</gene>
<keyword evidence="12" id="KW-1185">Reference proteome</keyword>
<keyword evidence="3" id="KW-0813">Transport</keyword>
<comment type="caution">
    <text evidence="11">The sequence shown here is derived from an EMBL/GenBank/DDBJ whole genome shotgun (WGS) entry which is preliminary data.</text>
</comment>
<evidence type="ECO:0000256" key="7">
    <source>
        <dbReference type="ARBA" id="ARBA00023065"/>
    </source>
</evidence>
<evidence type="ECO:0000256" key="4">
    <source>
        <dbReference type="ARBA" id="ARBA00022692"/>
    </source>
</evidence>
<dbReference type="Pfam" id="PF01769">
    <property type="entry name" value="MgtE"/>
    <property type="match status" value="2"/>
</dbReference>
<name>A0A6L2PK39_COPFO</name>
<keyword evidence="6 9" id="KW-1133">Transmembrane helix</keyword>
<feature type="transmembrane region" description="Helical" evidence="9">
    <location>
        <begin position="408"/>
        <end position="426"/>
    </location>
</feature>
<proteinExistence type="inferred from homology"/>
<dbReference type="GO" id="GO:0005886">
    <property type="term" value="C:plasma membrane"/>
    <property type="evidence" value="ECO:0007669"/>
    <property type="project" value="TreeGrafter"/>
</dbReference>
<keyword evidence="5" id="KW-0460">Magnesium</keyword>
<dbReference type="InParanoid" id="A0A6L2PK39"/>
<evidence type="ECO:0000313" key="12">
    <source>
        <dbReference type="Proteomes" id="UP000502823"/>
    </source>
</evidence>
<feature type="transmembrane region" description="Helical" evidence="9">
    <location>
        <begin position="155"/>
        <end position="178"/>
    </location>
</feature>
<feature type="transmembrane region" description="Helical" evidence="9">
    <location>
        <begin position="259"/>
        <end position="282"/>
    </location>
</feature>
<dbReference type="EMBL" id="BLKM01000334">
    <property type="protein sequence ID" value="GFG31840.1"/>
    <property type="molecule type" value="Genomic_DNA"/>
</dbReference>
<evidence type="ECO:0000259" key="10">
    <source>
        <dbReference type="Pfam" id="PF01769"/>
    </source>
</evidence>
<evidence type="ECO:0000256" key="9">
    <source>
        <dbReference type="SAM" id="Phobius"/>
    </source>
</evidence>
<evidence type="ECO:0000256" key="5">
    <source>
        <dbReference type="ARBA" id="ARBA00022842"/>
    </source>
</evidence>
<dbReference type="InterPro" id="IPR036739">
    <property type="entry name" value="SLC41_membr_dom_sf"/>
</dbReference>
<evidence type="ECO:0000256" key="6">
    <source>
        <dbReference type="ARBA" id="ARBA00022989"/>
    </source>
</evidence>
<protein>
    <recommendedName>
        <fullName evidence="10">SLC41A/MgtE integral membrane domain-containing protein</fullName>
    </recommendedName>
</protein>
<feature type="transmembrane region" description="Helical" evidence="9">
    <location>
        <begin position="228"/>
        <end position="253"/>
    </location>
</feature>
<evidence type="ECO:0000256" key="2">
    <source>
        <dbReference type="ARBA" id="ARBA00009749"/>
    </source>
</evidence>
<evidence type="ECO:0000313" key="11">
    <source>
        <dbReference type="EMBL" id="GFG31840.1"/>
    </source>
</evidence>
<comment type="subcellular location">
    <subcellularLocation>
        <location evidence="1">Membrane</location>
        <topology evidence="1">Multi-pass membrane protein</topology>
    </subcellularLocation>
</comment>
<accession>A0A6L2PK39</accession>
<dbReference type="OrthoDB" id="5791097at2759"/>
<dbReference type="PANTHER" id="PTHR16228">
    <property type="entry name" value="DIVALENT CATION TRANSPORTER SOLUTE CARRIER FAMILY 41"/>
    <property type="match status" value="1"/>
</dbReference>
<feature type="transmembrane region" description="Helical" evidence="9">
    <location>
        <begin position="383"/>
        <end position="402"/>
    </location>
</feature>
<evidence type="ECO:0000256" key="8">
    <source>
        <dbReference type="ARBA" id="ARBA00023136"/>
    </source>
</evidence>
<dbReference type="AlphaFoldDB" id="A0A6L2PK39"/>
<organism evidence="11 12">
    <name type="scientific">Coptotermes formosanus</name>
    <name type="common">Formosan subterranean termite</name>
    <dbReference type="NCBI Taxonomy" id="36987"/>
    <lineage>
        <taxon>Eukaryota</taxon>
        <taxon>Metazoa</taxon>
        <taxon>Ecdysozoa</taxon>
        <taxon>Arthropoda</taxon>
        <taxon>Hexapoda</taxon>
        <taxon>Insecta</taxon>
        <taxon>Pterygota</taxon>
        <taxon>Neoptera</taxon>
        <taxon>Polyneoptera</taxon>
        <taxon>Dictyoptera</taxon>
        <taxon>Blattodea</taxon>
        <taxon>Blattoidea</taxon>
        <taxon>Termitoidae</taxon>
        <taxon>Rhinotermitidae</taxon>
        <taxon>Coptotermes</taxon>
    </lineage>
</organism>
<keyword evidence="4 9" id="KW-0812">Transmembrane</keyword>